<dbReference type="AlphaFoldDB" id="A0A4D8QKC4"/>
<organism evidence="1 2">
    <name type="scientific">Azospirillum brasilense</name>
    <dbReference type="NCBI Taxonomy" id="192"/>
    <lineage>
        <taxon>Bacteria</taxon>
        <taxon>Pseudomonadati</taxon>
        <taxon>Pseudomonadota</taxon>
        <taxon>Alphaproteobacteria</taxon>
        <taxon>Rhodospirillales</taxon>
        <taxon>Azospirillaceae</taxon>
        <taxon>Azospirillum</taxon>
    </lineage>
</organism>
<keyword evidence="1" id="KW-0614">Plasmid</keyword>
<sequence>MPRDGYSHDHWKRELVRPFSRHEQGVLADVVCREEADRPSIGGHDADTGHLLTERKMIVPKEIDAYFSVTARPTAFGKLVAHAYEAVTLCHAYPLDHEPPTLFKMDCPECNGTGAEKPDCWLCKGDRRIKATVAYRHGYKKADLEDLEDDGWCDCPACHGESCRTCEGNGTVYADYLRREALRVLLSENASHTGPFPEMRWSGERWCPGFINEDALLSQAALDWLRLMNWSSGLYSDMFSQWFYLDAEAKDVAAAVLKPTETADLVRMWLAGEPWKPAKRSGQFYEHEREKFEEAAAFHRCRFRGWIAHDYRSGNYFWTEDGREAIAGWDGAEIRLSRPRIEEPTRDLRAMERMSRARRGVWKAEAAVIRSADRIEAAQARLDAAMDRGDNDEAARWRRRVDAEVGSLFSGYAVESRWLDRQRQELAWALAAAEGRHG</sequence>
<dbReference type="EMBL" id="CP032336">
    <property type="protein sequence ID" value="QCO07349.1"/>
    <property type="molecule type" value="Genomic_DNA"/>
</dbReference>
<evidence type="ECO:0000313" key="2">
    <source>
        <dbReference type="Proteomes" id="UP000298596"/>
    </source>
</evidence>
<reference evidence="1 2" key="1">
    <citation type="submission" date="2018-09" db="EMBL/GenBank/DDBJ databases">
        <title>Whole genome based analysis of evolution and adaptive divergence in Indian and Brazilian strains of Azospirillum brasilense.</title>
        <authorList>
            <person name="Singh C."/>
            <person name="Tripathi A.K."/>
        </authorList>
    </citation>
    <scope>NUCLEOTIDE SEQUENCE [LARGE SCALE GENOMIC DNA]</scope>
    <source>
        <strain evidence="1 2">MTCC4036</strain>
        <plasmid evidence="1 2">p6</plasmid>
    </source>
</reference>
<protein>
    <submittedName>
        <fullName evidence="1">Uncharacterized protein</fullName>
    </submittedName>
</protein>
<dbReference type="Proteomes" id="UP000298596">
    <property type="component" value="Plasmid p6"/>
</dbReference>
<accession>A0A4D8QKC4</accession>
<evidence type="ECO:0000313" key="1">
    <source>
        <dbReference type="EMBL" id="QCO07349.1"/>
    </source>
</evidence>
<gene>
    <name evidence="1" type="ORF">D3867_36335</name>
</gene>
<geneLocation type="plasmid" evidence="1 2">
    <name>p6</name>
</geneLocation>
<proteinExistence type="predicted"/>
<name>A0A4D8QKC4_AZOBR</name>